<evidence type="ECO:0000256" key="10">
    <source>
        <dbReference type="ARBA" id="ARBA00023136"/>
    </source>
</evidence>
<keyword evidence="12" id="KW-0325">Glycoprotein</keyword>
<dbReference type="GO" id="GO:0046930">
    <property type="term" value="C:pore complex"/>
    <property type="evidence" value="ECO:0007669"/>
    <property type="project" value="UniProtKB-ARBA"/>
</dbReference>
<dbReference type="AlphaFoldDB" id="A0A087UIM8"/>
<evidence type="ECO:0000256" key="2">
    <source>
        <dbReference type="ARBA" id="ARBA00004536"/>
    </source>
</evidence>
<feature type="transmembrane region" description="Helical" evidence="14">
    <location>
        <begin position="97"/>
        <end position="119"/>
    </location>
</feature>
<feature type="transmembrane region" description="Helical" evidence="14">
    <location>
        <begin position="21"/>
        <end position="41"/>
    </location>
</feature>
<dbReference type="PIRSF" id="PIRSF002419">
    <property type="entry name" value="Tetraspanin"/>
    <property type="match status" value="1"/>
</dbReference>
<dbReference type="GO" id="GO:0005912">
    <property type="term" value="C:adherens junction"/>
    <property type="evidence" value="ECO:0007669"/>
    <property type="project" value="UniProtKB-SubCell"/>
</dbReference>
<dbReference type="STRING" id="407821.A0A087UIM8"/>
<evidence type="ECO:0000256" key="11">
    <source>
        <dbReference type="ARBA" id="ARBA00023157"/>
    </source>
</evidence>
<keyword evidence="6" id="KW-0963">Cytoplasm</keyword>
<proteinExistence type="inferred from homology"/>
<evidence type="ECO:0000256" key="5">
    <source>
        <dbReference type="ARBA" id="ARBA00022475"/>
    </source>
</evidence>
<keyword evidence="8" id="KW-0965">Cell junction</keyword>
<dbReference type="InterPro" id="IPR018499">
    <property type="entry name" value="Tetraspanin/Peripherin"/>
</dbReference>
<evidence type="ECO:0000313" key="16">
    <source>
        <dbReference type="Proteomes" id="UP000054359"/>
    </source>
</evidence>
<protein>
    <recommendedName>
        <fullName evidence="14">Tetraspanin</fullName>
    </recommendedName>
</protein>
<dbReference type="GO" id="GO:0072659">
    <property type="term" value="P:protein localization to plasma membrane"/>
    <property type="evidence" value="ECO:0007669"/>
    <property type="project" value="UniProtKB-ARBA"/>
</dbReference>
<dbReference type="OMA" id="IQTYRED"/>
<feature type="non-terminal residue" evidence="15">
    <location>
        <position position="276"/>
    </location>
</feature>
<evidence type="ECO:0000313" key="15">
    <source>
        <dbReference type="EMBL" id="KFM77217.1"/>
    </source>
</evidence>
<feature type="transmembrane region" description="Helical" evidence="14">
    <location>
        <begin position="61"/>
        <end position="85"/>
    </location>
</feature>
<dbReference type="InterPro" id="IPR018503">
    <property type="entry name" value="Tetraspanin_CS"/>
</dbReference>
<dbReference type="GO" id="GO:0005886">
    <property type="term" value="C:plasma membrane"/>
    <property type="evidence" value="ECO:0007669"/>
    <property type="project" value="UniProtKB-SubCell"/>
</dbReference>
<keyword evidence="5" id="KW-1003">Cell membrane</keyword>
<evidence type="ECO:0000256" key="8">
    <source>
        <dbReference type="ARBA" id="ARBA00022949"/>
    </source>
</evidence>
<evidence type="ECO:0000256" key="4">
    <source>
        <dbReference type="ARBA" id="ARBA00006840"/>
    </source>
</evidence>
<dbReference type="PANTHER" id="PTHR19282:SF489">
    <property type="entry name" value="TETRASPANIN-RELATED"/>
    <property type="match status" value="1"/>
</dbReference>
<evidence type="ECO:0000256" key="1">
    <source>
        <dbReference type="ARBA" id="ARBA00004496"/>
    </source>
</evidence>
<accession>A0A087UIM8</accession>
<dbReference type="InterPro" id="IPR008952">
    <property type="entry name" value="Tetraspanin_EC2_sf"/>
</dbReference>
<dbReference type="InterPro" id="IPR000301">
    <property type="entry name" value="Tetraspanin_animals"/>
</dbReference>
<evidence type="ECO:0000256" key="9">
    <source>
        <dbReference type="ARBA" id="ARBA00022989"/>
    </source>
</evidence>
<dbReference type="SUPFAM" id="SSF48652">
    <property type="entry name" value="Tetraspanin"/>
    <property type="match status" value="1"/>
</dbReference>
<dbReference type="GO" id="GO:0005737">
    <property type="term" value="C:cytoplasm"/>
    <property type="evidence" value="ECO:0007669"/>
    <property type="project" value="UniProtKB-SubCell"/>
</dbReference>
<dbReference type="Pfam" id="PF00335">
    <property type="entry name" value="Tetraspanin"/>
    <property type="match status" value="1"/>
</dbReference>
<keyword evidence="10 14" id="KW-0472">Membrane</keyword>
<dbReference type="EMBL" id="KK119974">
    <property type="protein sequence ID" value="KFM77217.1"/>
    <property type="molecule type" value="Genomic_DNA"/>
</dbReference>
<organism evidence="15 16">
    <name type="scientific">Stegodyphus mimosarum</name>
    <name type="common">African social velvet spider</name>
    <dbReference type="NCBI Taxonomy" id="407821"/>
    <lineage>
        <taxon>Eukaryota</taxon>
        <taxon>Metazoa</taxon>
        <taxon>Ecdysozoa</taxon>
        <taxon>Arthropoda</taxon>
        <taxon>Chelicerata</taxon>
        <taxon>Arachnida</taxon>
        <taxon>Araneae</taxon>
        <taxon>Araneomorphae</taxon>
        <taxon>Entelegynae</taxon>
        <taxon>Eresoidea</taxon>
        <taxon>Eresidae</taxon>
        <taxon>Stegodyphus</taxon>
    </lineage>
</organism>
<evidence type="ECO:0000256" key="3">
    <source>
        <dbReference type="ARBA" id="ARBA00004651"/>
    </source>
</evidence>
<dbReference type="Proteomes" id="UP000054359">
    <property type="component" value="Unassembled WGS sequence"/>
</dbReference>
<comment type="similarity">
    <text evidence="4 14">Belongs to the tetraspanin (TM4SF) family.</text>
</comment>
<evidence type="ECO:0000256" key="12">
    <source>
        <dbReference type="ARBA" id="ARBA00023180"/>
    </source>
</evidence>
<evidence type="ECO:0000256" key="7">
    <source>
        <dbReference type="ARBA" id="ARBA00022692"/>
    </source>
</evidence>
<keyword evidence="16" id="KW-1185">Reference proteome</keyword>
<keyword evidence="7 14" id="KW-0812">Transmembrane</keyword>
<evidence type="ECO:0000256" key="13">
    <source>
        <dbReference type="PIRSR" id="PIRSR002419-1"/>
    </source>
</evidence>
<name>A0A087UIM8_STEMI</name>
<comment type="subcellular location">
    <subcellularLocation>
        <location evidence="2">Cell junction</location>
        <location evidence="2">Adherens junction</location>
    </subcellularLocation>
    <subcellularLocation>
        <location evidence="3">Cell membrane</location>
        <topology evidence="3">Multi-pass membrane protein</topology>
    </subcellularLocation>
    <subcellularLocation>
        <location evidence="1">Cytoplasm</location>
    </subcellularLocation>
    <subcellularLocation>
        <location evidence="14">Membrane</location>
        <topology evidence="14">Multi-pass membrane protein</topology>
    </subcellularLocation>
</comment>
<dbReference type="GO" id="GO:0051604">
    <property type="term" value="P:protein maturation"/>
    <property type="evidence" value="ECO:0007669"/>
    <property type="project" value="UniProtKB-ARBA"/>
</dbReference>
<dbReference type="Gene3D" id="1.10.1450.10">
    <property type="entry name" value="Tetraspanin"/>
    <property type="match status" value="1"/>
</dbReference>
<feature type="disulfide bond" evidence="13">
    <location>
        <begin position="159"/>
        <end position="177"/>
    </location>
</feature>
<dbReference type="GO" id="GO:0065003">
    <property type="term" value="P:protein-containing complex assembly"/>
    <property type="evidence" value="ECO:0007669"/>
    <property type="project" value="UniProtKB-ARBA"/>
</dbReference>
<gene>
    <name evidence="15" type="ORF">X975_16110</name>
</gene>
<dbReference type="PANTHER" id="PTHR19282">
    <property type="entry name" value="TETRASPANIN"/>
    <property type="match status" value="1"/>
</dbReference>
<evidence type="ECO:0000256" key="6">
    <source>
        <dbReference type="ARBA" id="ARBA00022490"/>
    </source>
</evidence>
<reference evidence="15 16" key="1">
    <citation type="submission" date="2013-11" db="EMBL/GenBank/DDBJ databases">
        <title>Genome sequencing of Stegodyphus mimosarum.</title>
        <authorList>
            <person name="Bechsgaard J."/>
        </authorList>
    </citation>
    <scope>NUCLEOTIDE SEQUENCE [LARGE SCALE GENOMIC DNA]</scope>
</reference>
<keyword evidence="11 13" id="KW-1015">Disulfide bond</keyword>
<feature type="transmembrane region" description="Helical" evidence="14">
    <location>
        <begin position="243"/>
        <end position="264"/>
    </location>
</feature>
<dbReference type="PRINTS" id="PR00259">
    <property type="entry name" value="TMFOUR"/>
</dbReference>
<dbReference type="FunFam" id="1.10.1450.10:FF:000007">
    <property type="entry name" value="Tetraspanin"/>
    <property type="match status" value="1"/>
</dbReference>
<sequence length="276" mass="31047">MIRERIRRSEDYISSCTKYSLFFFNLIFWLVGGAVVGIGGWSFLEEYNYKGLPEVNSAFELFVHVSIVVMVLGGVVFIISFAGCLGALRENTCLLKFYSFTLLLLFIGEMALTVFAFVFPNQFINIIKEGLSKEPIVKYRDDTNLQNVIDAFQTEFQCCGISDQGYKDWSKNIYFNCSVQNLSPERCAVPYSCCKNPHNIESGLINIMCGYQMQNASSVTNAAEFIFSRGCIEAVQDYVVHNLHLVAGIFLGVSLIQLFAMYLCKSLLAQINAQLA</sequence>
<evidence type="ECO:0000256" key="14">
    <source>
        <dbReference type="RuleBase" id="RU361218"/>
    </source>
</evidence>
<keyword evidence="9 14" id="KW-1133">Transmembrane helix</keyword>
<dbReference type="PROSITE" id="PS00421">
    <property type="entry name" value="TM4_1"/>
    <property type="match status" value="1"/>
</dbReference>
<dbReference type="OrthoDB" id="2014092at2759"/>
<dbReference type="GO" id="GO:0019899">
    <property type="term" value="F:enzyme binding"/>
    <property type="evidence" value="ECO:0007669"/>
    <property type="project" value="UniProtKB-ARBA"/>
</dbReference>
<feature type="disulfide bond" evidence="13">
    <location>
        <begin position="158"/>
        <end position="193"/>
    </location>
</feature>